<dbReference type="InterPro" id="IPR037891">
    <property type="entry name" value="Cdil-like_sf"/>
</dbReference>
<dbReference type="OrthoDB" id="8613487at2"/>
<proteinExistence type="predicted"/>
<dbReference type="AlphaFoldDB" id="A0A4S4AUE7"/>
<dbReference type="InterPro" id="IPR009888">
    <property type="entry name" value="CdiI_Proteobact"/>
</dbReference>
<reference evidence="1 2" key="1">
    <citation type="submission" date="2019-04" db="EMBL/GenBank/DDBJ databases">
        <title>Azoarcus rhizosphaerae sp. nov. isolated from rhizosphere of Ficus religiosa.</title>
        <authorList>
            <person name="Lin S.-Y."/>
            <person name="Hameed A."/>
            <person name="Hsu Y.-H."/>
            <person name="Young C.-C."/>
        </authorList>
    </citation>
    <scope>NUCLEOTIDE SEQUENCE [LARGE SCALE GENOMIC DNA]</scope>
    <source>
        <strain evidence="1 2">CC-YHH848</strain>
    </source>
</reference>
<comment type="caution">
    <text evidence="1">The sequence shown here is derived from an EMBL/GenBank/DDBJ whole genome shotgun (WGS) entry which is preliminary data.</text>
</comment>
<dbReference type="RefSeq" id="WP_136383855.1">
    <property type="nucleotide sequence ID" value="NZ_SSOD01000003.1"/>
</dbReference>
<dbReference type="Gene3D" id="3.40.1590.10">
    <property type="entry name" value="NMB0488-like"/>
    <property type="match status" value="1"/>
</dbReference>
<gene>
    <name evidence="1" type="ORF">E6O51_04925</name>
</gene>
<accession>A0A4S4AUE7</accession>
<dbReference type="EMBL" id="SSOD01000003">
    <property type="protein sequence ID" value="THF63404.1"/>
    <property type="molecule type" value="Genomic_DNA"/>
</dbReference>
<organism evidence="1 2">
    <name type="scientific">Pseudothauera rhizosphaerae</name>
    <dbReference type="NCBI Taxonomy" id="2565932"/>
    <lineage>
        <taxon>Bacteria</taxon>
        <taxon>Pseudomonadati</taxon>
        <taxon>Pseudomonadota</taxon>
        <taxon>Betaproteobacteria</taxon>
        <taxon>Rhodocyclales</taxon>
        <taxon>Zoogloeaceae</taxon>
        <taxon>Pseudothauera</taxon>
    </lineage>
</organism>
<protein>
    <submittedName>
        <fullName evidence="1">DUF1436 family protein</fullName>
    </submittedName>
</protein>
<sequence>MVEPDKKSWVCVKANKDFFFIETYSGYWNCLPDDLGRQFILKPGVTDEELGFAVLDGLAASRQINPKNDPGFFDIGGRVVPQYHSWVDKIIAEFGYKNRRDMFKGMRNCLVEMVCDSIIMQPMHHEKLEAWSGKGIAETDYVVIPSQSHPVDVGQALRLAVSRCT</sequence>
<name>A0A4S4AUE7_9RHOO</name>
<dbReference type="SUPFAM" id="SSF160207">
    <property type="entry name" value="NMB0488-like"/>
    <property type="match status" value="1"/>
</dbReference>
<dbReference type="CDD" id="cd13445">
    <property type="entry name" value="CDI_inhibitor_EC869_like"/>
    <property type="match status" value="1"/>
</dbReference>
<evidence type="ECO:0000313" key="2">
    <source>
        <dbReference type="Proteomes" id="UP000307956"/>
    </source>
</evidence>
<keyword evidence="2" id="KW-1185">Reference proteome</keyword>
<dbReference type="Pfam" id="PF07262">
    <property type="entry name" value="CdiI"/>
    <property type="match status" value="1"/>
</dbReference>
<evidence type="ECO:0000313" key="1">
    <source>
        <dbReference type="EMBL" id="THF63404.1"/>
    </source>
</evidence>
<dbReference type="Proteomes" id="UP000307956">
    <property type="component" value="Unassembled WGS sequence"/>
</dbReference>